<gene>
    <name evidence="1" type="ORF">Golax_025920</name>
</gene>
<dbReference type="AlphaFoldDB" id="A0A7J9B3R4"/>
<proteinExistence type="predicted"/>
<comment type="caution">
    <text evidence="1">The sequence shown here is derived from an EMBL/GenBank/DDBJ whole genome shotgun (WGS) entry which is preliminary data.</text>
</comment>
<keyword evidence="2" id="KW-1185">Reference proteome</keyword>
<name>A0A7J9B3R4_9ROSI</name>
<organism evidence="1 2">
    <name type="scientific">Gossypium laxum</name>
    <dbReference type="NCBI Taxonomy" id="34288"/>
    <lineage>
        <taxon>Eukaryota</taxon>
        <taxon>Viridiplantae</taxon>
        <taxon>Streptophyta</taxon>
        <taxon>Embryophyta</taxon>
        <taxon>Tracheophyta</taxon>
        <taxon>Spermatophyta</taxon>
        <taxon>Magnoliopsida</taxon>
        <taxon>eudicotyledons</taxon>
        <taxon>Gunneridae</taxon>
        <taxon>Pentapetalae</taxon>
        <taxon>rosids</taxon>
        <taxon>malvids</taxon>
        <taxon>Malvales</taxon>
        <taxon>Malvaceae</taxon>
        <taxon>Malvoideae</taxon>
        <taxon>Gossypium</taxon>
    </lineage>
</organism>
<sequence>MSGGNSSFINLKTRSEKGIILWVKL</sequence>
<dbReference type="Proteomes" id="UP000593574">
    <property type="component" value="Unassembled WGS sequence"/>
</dbReference>
<accession>A0A7J9B3R4</accession>
<protein>
    <submittedName>
        <fullName evidence="1">Uncharacterized protein</fullName>
    </submittedName>
</protein>
<reference evidence="1 2" key="1">
    <citation type="journal article" date="2019" name="Genome Biol. Evol.">
        <title>Insights into the evolution of the New World diploid cottons (Gossypium, subgenus Houzingenia) based on genome sequencing.</title>
        <authorList>
            <person name="Grover C.E."/>
            <person name="Arick M.A. 2nd"/>
            <person name="Thrash A."/>
            <person name="Conover J.L."/>
            <person name="Sanders W.S."/>
            <person name="Peterson D.G."/>
            <person name="Frelichowski J.E."/>
            <person name="Scheffler J.A."/>
            <person name="Scheffler B.E."/>
            <person name="Wendel J.F."/>
        </authorList>
    </citation>
    <scope>NUCLEOTIDE SEQUENCE [LARGE SCALE GENOMIC DNA]</scope>
    <source>
        <strain evidence="1">4</strain>
        <tissue evidence="1">Leaf</tissue>
    </source>
</reference>
<dbReference type="EMBL" id="JABEZV010448208">
    <property type="protein sequence ID" value="MBA0730985.1"/>
    <property type="molecule type" value="Genomic_DNA"/>
</dbReference>
<evidence type="ECO:0000313" key="2">
    <source>
        <dbReference type="Proteomes" id="UP000593574"/>
    </source>
</evidence>
<evidence type="ECO:0000313" key="1">
    <source>
        <dbReference type="EMBL" id="MBA0730985.1"/>
    </source>
</evidence>